<proteinExistence type="predicted"/>
<feature type="non-terminal residue" evidence="6">
    <location>
        <position position="205"/>
    </location>
</feature>
<reference evidence="6 7" key="1">
    <citation type="journal article" date="2019" name="PLoS Biol.">
        <title>Sex chromosomes control vertical transmission of feminizing Wolbachia symbionts in an isopod.</title>
        <authorList>
            <person name="Becking T."/>
            <person name="Chebbi M.A."/>
            <person name="Giraud I."/>
            <person name="Moumen B."/>
            <person name="Laverre T."/>
            <person name="Caubet Y."/>
            <person name="Peccoud J."/>
            <person name="Gilbert C."/>
            <person name="Cordaux R."/>
        </authorList>
    </citation>
    <scope>NUCLEOTIDE SEQUENCE [LARGE SCALE GENOMIC DNA]</scope>
    <source>
        <strain evidence="6">ANa2</strain>
        <tissue evidence="6">Whole body excluding digestive tract and cuticle</tissue>
    </source>
</reference>
<evidence type="ECO:0000256" key="3">
    <source>
        <dbReference type="ARBA" id="ARBA00022833"/>
    </source>
</evidence>
<name>A0A5N5TBJ0_9CRUS</name>
<organism evidence="6 7">
    <name type="scientific">Armadillidium nasatum</name>
    <dbReference type="NCBI Taxonomy" id="96803"/>
    <lineage>
        <taxon>Eukaryota</taxon>
        <taxon>Metazoa</taxon>
        <taxon>Ecdysozoa</taxon>
        <taxon>Arthropoda</taxon>
        <taxon>Crustacea</taxon>
        <taxon>Multicrustacea</taxon>
        <taxon>Malacostraca</taxon>
        <taxon>Eumalacostraca</taxon>
        <taxon>Peracarida</taxon>
        <taxon>Isopoda</taxon>
        <taxon>Oniscidea</taxon>
        <taxon>Crinocheta</taxon>
        <taxon>Armadillidiidae</taxon>
        <taxon>Armadillidium</taxon>
    </lineage>
</organism>
<feature type="domain" description="MYND-type" evidence="5">
    <location>
        <begin position="8"/>
        <end position="44"/>
    </location>
</feature>
<keyword evidence="7" id="KW-1185">Reference proteome</keyword>
<dbReference type="PANTHER" id="PTHR46455">
    <property type="entry name" value="SET AND MYND DOMAIN CONTAINING, ARTHROPOD-SPECIFIC, MEMBER 4, ISOFORM A"/>
    <property type="match status" value="1"/>
</dbReference>
<dbReference type="Pfam" id="PF01753">
    <property type="entry name" value="zf-MYND"/>
    <property type="match status" value="1"/>
</dbReference>
<dbReference type="GO" id="GO:0008270">
    <property type="term" value="F:zinc ion binding"/>
    <property type="evidence" value="ECO:0007669"/>
    <property type="project" value="UniProtKB-KW"/>
</dbReference>
<keyword evidence="3" id="KW-0862">Zinc</keyword>
<dbReference type="OrthoDB" id="5952526at2759"/>
<dbReference type="InterPro" id="IPR002893">
    <property type="entry name" value="Znf_MYND"/>
</dbReference>
<evidence type="ECO:0000313" key="7">
    <source>
        <dbReference type="Proteomes" id="UP000326759"/>
    </source>
</evidence>
<dbReference type="EMBL" id="SEYY01004030">
    <property type="protein sequence ID" value="KAB7503986.1"/>
    <property type="molecule type" value="Genomic_DNA"/>
</dbReference>
<dbReference type="Gene3D" id="6.10.140.2220">
    <property type="match status" value="1"/>
</dbReference>
<evidence type="ECO:0000259" key="5">
    <source>
        <dbReference type="PROSITE" id="PS50865"/>
    </source>
</evidence>
<dbReference type="PROSITE" id="PS50865">
    <property type="entry name" value="ZF_MYND_2"/>
    <property type="match status" value="1"/>
</dbReference>
<dbReference type="SUPFAM" id="SSF144232">
    <property type="entry name" value="HIT/MYND zinc finger-like"/>
    <property type="match status" value="2"/>
</dbReference>
<keyword evidence="1" id="KW-0479">Metal-binding</keyword>
<evidence type="ECO:0000256" key="2">
    <source>
        <dbReference type="ARBA" id="ARBA00022771"/>
    </source>
</evidence>
<evidence type="ECO:0000256" key="4">
    <source>
        <dbReference type="PROSITE-ProRule" id="PRU00134"/>
    </source>
</evidence>
<dbReference type="InterPro" id="IPR046341">
    <property type="entry name" value="SET_dom_sf"/>
</dbReference>
<dbReference type="AlphaFoldDB" id="A0A5N5TBJ0"/>
<gene>
    <name evidence="6" type="ORF">Anas_03275</name>
</gene>
<dbReference type="PANTHER" id="PTHR46455:SF5">
    <property type="entry name" value="SET AND MYND DOMAIN CONTAINING, ARTHROPOD-SPECIFIC, MEMBER 4, ISOFORM A"/>
    <property type="match status" value="1"/>
</dbReference>
<accession>A0A5N5TBJ0</accession>
<protein>
    <recommendedName>
        <fullName evidence="5">MYND-type domain-containing protein</fullName>
    </recommendedName>
</protein>
<dbReference type="Proteomes" id="UP000326759">
    <property type="component" value="Unassembled WGS sequence"/>
</dbReference>
<evidence type="ECO:0000256" key="1">
    <source>
        <dbReference type="ARBA" id="ARBA00022723"/>
    </source>
</evidence>
<sequence>MLHKENSCVLCDKQAEQRCGNCLVARYCSREHQKEHWKVHKACCFPCRIEHDKILGRHLIASRDIKAGETIISEAPVVVGPQNYTKPMCLGCNSDSVKFKCNSCGFLLCSSDCPGSINHQRECQLIQQGGKKANIKVVDKVNPIYQCITPLRCLWMKEKAKQKWEILMAMEDHLAERKKCERYHEVQILEYRSIQGLHFGWENII</sequence>
<keyword evidence="2 4" id="KW-0863">Zinc-finger</keyword>
<evidence type="ECO:0000313" key="6">
    <source>
        <dbReference type="EMBL" id="KAB7503986.1"/>
    </source>
</evidence>
<comment type="caution">
    <text evidence="6">The sequence shown here is derived from an EMBL/GenBank/DDBJ whole genome shotgun (WGS) entry which is preliminary data.</text>
</comment>
<dbReference type="InterPro" id="IPR053010">
    <property type="entry name" value="SET_SmydA-8"/>
</dbReference>
<dbReference type="SUPFAM" id="SSF82199">
    <property type="entry name" value="SET domain"/>
    <property type="match status" value="1"/>
</dbReference>